<evidence type="ECO:0000256" key="3">
    <source>
        <dbReference type="PIRSR" id="PIRSR603782-2"/>
    </source>
</evidence>
<organism evidence="4 5">
    <name type="scientific">Sulfuricurvum kujiense (strain ATCC BAA-921 / DSM 16994 / JCM 11577 / YK-1)</name>
    <dbReference type="NCBI Taxonomy" id="709032"/>
    <lineage>
        <taxon>Bacteria</taxon>
        <taxon>Pseudomonadati</taxon>
        <taxon>Campylobacterota</taxon>
        <taxon>Epsilonproteobacteria</taxon>
        <taxon>Campylobacterales</taxon>
        <taxon>Sulfurimonadaceae</taxon>
        <taxon>Sulfuricurvum</taxon>
    </lineage>
</organism>
<dbReference type="Pfam" id="PF02630">
    <property type="entry name" value="SCO1-SenC"/>
    <property type="match status" value="1"/>
</dbReference>
<proteinExistence type="inferred from homology"/>
<dbReference type="AlphaFoldDB" id="E4U103"/>
<dbReference type="Proteomes" id="UP000008721">
    <property type="component" value="Chromosome"/>
</dbReference>
<gene>
    <name evidence="4" type="ordered locus">Sulku_1744</name>
</gene>
<feature type="binding site" evidence="2">
    <location>
        <position position="66"/>
    </location>
    <ligand>
        <name>Cu cation</name>
        <dbReference type="ChEBI" id="CHEBI:23378"/>
    </ligand>
</feature>
<evidence type="ECO:0000256" key="2">
    <source>
        <dbReference type="PIRSR" id="PIRSR603782-1"/>
    </source>
</evidence>
<accession>E4U103</accession>
<feature type="binding site" evidence="2">
    <location>
        <position position="150"/>
    </location>
    <ligand>
        <name>Cu cation</name>
        <dbReference type="ChEBI" id="CHEBI:23378"/>
    </ligand>
</feature>
<dbReference type="OrthoDB" id="9790194at2"/>
<keyword evidence="2" id="KW-0186">Copper</keyword>
<dbReference type="RefSeq" id="WP_013460602.1">
    <property type="nucleotide sequence ID" value="NC_014762.1"/>
</dbReference>
<evidence type="ECO:0000313" key="5">
    <source>
        <dbReference type="Proteomes" id="UP000008721"/>
    </source>
</evidence>
<feature type="binding site" evidence="2">
    <location>
        <position position="70"/>
    </location>
    <ligand>
        <name>Cu cation</name>
        <dbReference type="ChEBI" id="CHEBI:23378"/>
    </ligand>
</feature>
<dbReference type="InterPro" id="IPR036249">
    <property type="entry name" value="Thioredoxin-like_sf"/>
</dbReference>
<dbReference type="KEGG" id="sku:Sulku_1744"/>
<evidence type="ECO:0000313" key="4">
    <source>
        <dbReference type="EMBL" id="ADR34405.1"/>
    </source>
</evidence>
<feature type="disulfide bond" description="Redox-active" evidence="3">
    <location>
        <begin position="66"/>
        <end position="70"/>
    </location>
</feature>
<dbReference type="eggNOG" id="COG1999">
    <property type="taxonomic scope" value="Bacteria"/>
</dbReference>
<sequence>MKSTIKTISGILLVIIGFGTIAGLAFPALSDPKHAGRSEDIRIVDFPFLKGETSELILVYFGYVGCTRVCTPALNDLSGIDDEIHKRGFEHVPSVWFVNMTPQMDPSSVQSWAEHFNQRFKSYAPTDKELQEMVHTLNLVYTKMGVEAEHMPYLYLIQKKGERYELVYIYTSSPYNRSLILEDIGALQ</sequence>
<comment type="similarity">
    <text evidence="1">Belongs to the SCO1/2 family.</text>
</comment>
<protein>
    <submittedName>
        <fullName evidence="4">Electron transport protein SCO1/SenC</fullName>
    </submittedName>
</protein>
<name>E4U103_SULKY</name>
<keyword evidence="5" id="KW-1185">Reference proteome</keyword>
<dbReference type="EMBL" id="CP002355">
    <property type="protein sequence ID" value="ADR34405.1"/>
    <property type="molecule type" value="Genomic_DNA"/>
</dbReference>
<dbReference type="HOGENOM" id="CLU_1406491_0_0_7"/>
<dbReference type="STRING" id="709032.Sulku_1744"/>
<dbReference type="Gene3D" id="3.40.30.10">
    <property type="entry name" value="Glutaredoxin"/>
    <property type="match status" value="1"/>
</dbReference>
<evidence type="ECO:0000256" key="1">
    <source>
        <dbReference type="ARBA" id="ARBA00010996"/>
    </source>
</evidence>
<dbReference type="SUPFAM" id="SSF52833">
    <property type="entry name" value="Thioredoxin-like"/>
    <property type="match status" value="1"/>
</dbReference>
<dbReference type="GO" id="GO:0046872">
    <property type="term" value="F:metal ion binding"/>
    <property type="evidence" value="ECO:0007669"/>
    <property type="project" value="UniProtKB-KW"/>
</dbReference>
<keyword evidence="2" id="KW-0479">Metal-binding</keyword>
<reference evidence="4 5" key="1">
    <citation type="journal article" date="2012" name="Stand. Genomic Sci.">
        <title>Complete genome sequence of the sulfur compounds oxidizing chemolithoautotroph Sulfuricurvum kujiense type strain (YK-1(T)).</title>
        <authorList>
            <person name="Han C."/>
            <person name="Kotsyurbenko O."/>
            <person name="Chertkov O."/>
            <person name="Held B."/>
            <person name="Lapidus A."/>
            <person name="Nolan M."/>
            <person name="Lucas S."/>
            <person name="Hammon N."/>
            <person name="Deshpande S."/>
            <person name="Cheng J.F."/>
            <person name="Tapia R."/>
            <person name="Goodwin L.A."/>
            <person name="Pitluck S."/>
            <person name="Liolios K."/>
            <person name="Pagani I."/>
            <person name="Ivanova N."/>
            <person name="Mavromatis K."/>
            <person name="Mikhailova N."/>
            <person name="Pati A."/>
            <person name="Chen A."/>
            <person name="Palaniappan K."/>
            <person name="Land M."/>
            <person name="Hauser L."/>
            <person name="Chang Y.J."/>
            <person name="Jeffries C.D."/>
            <person name="Brambilla E.M."/>
            <person name="Rohde M."/>
            <person name="Spring S."/>
            <person name="Sikorski J."/>
            <person name="Goker M."/>
            <person name="Woyke T."/>
            <person name="Bristow J."/>
            <person name="Eisen J.A."/>
            <person name="Markowitz V."/>
            <person name="Hugenholtz P."/>
            <person name="Kyrpides N.C."/>
            <person name="Klenk H.P."/>
            <person name="Detter J.C."/>
        </authorList>
    </citation>
    <scope>NUCLEOTIDE SEQUENCE [LARGE SCALE GENOMIC DNA]</scope>
    <source>
        <strain evidence="5">ATCC BAA-921 / DSM 16994 / JCM 11577 / YK-1</strain>
    </source>
</reference>
<keyword evidence="3" id="KW-1015">Disulfide bond</keyword>
<dbReference type="InterPro" id="IPR003782">
    <property type="entry name" value="SCO1/SenC"/>
</dbReference>